<name>A0A7U2F8G9_PHANO</name>
<feature type="chain" id="PRO_5030634206" evidence="1">
    <location>
        <begin position="23"/>
        <end position="330"/>
    </location>
</feature>
<sequence>MFWFSSFAFAALIVLLSPLVESTSSNTSINTTNPITLVTAWYPHPGYNPKYPNKEEAYRRLIGEVLSRVQTPIVIYTPSSESEFILSSRPAGAPIIINNTYETIWDVPNLSTLAASFHTDQRKIAWQDEERTNAREDSPHMYGVWNAKVSFLNMTAMLNPFDSEYLFWHDAAASLSYNGSLESWPDPNKISKIFSRHEGYSDKLLMVARELQPAFPVDASWEVAPLTRTIAGVFFGGTPRSIQWLAKEYYDMLYYYLSLNQFVGVEELLLLSIALQYPRRIVCVPCYRCSNPDARSLDHIYYYLDFLAAKKDNTLAPLFGDIPKGDPFYY</sequence>
<keyword evidence="1" id="KW-0732">Signal</keyword>
<reference evidence="3" key="1">
    <citation type="journal article" date="2021" name="BMC Genomics">
        <title>Chromosome-level genome assembly and manually-curated proteome of model necrotroph Parastagonospora nodorum Sn15 reveals a genome-wide trove of candidate effector homologs, and redundancy of virulence-related functions within an accessory chromosome.</title>
        <authorList>
            <person name="Bertazzoni S."/>
            <person name="Jones D.A.B."/>
            <person name="Phan H.T."/>
            <person name="Tan K.-C."/>
            <person name="Hane J.K."/>
        </authorList>
    </citation>
    <scope>NUCLEOTIDE SEQUENCE [LARGE SCALE GENOMIC DNA]</scope>
    <source>
        <strain evidence="3">SN15 / ATCC MYA-4574 / FGSC 10173)</strain>
    </source>
</reference>
<dbReference type="AlphaFoldDB" id="A0A7U2F8G9"/>
<gene>
    <name evidence="2" type="ORF">JI435_092310</name>
</gene>
<evidence type="ECO:0000313" key="2">
    <source>
        <dbReference type="EMBL" id="QRD00689.1"/>
    </source>
</evidence>
<keyword evidence="3" id="KW-1185">Reference proteome</keyword>
<protein>
    <submittedName>
        <fullName evidence="2">Uncharacterized protein</fullName>
    </submittedName>
</protein>
<dbReference type="Proteomes" id="UP000663193">
    <property type="component" value="Chromosome 11"/>
</dbReference>
<evidence type="ECO:0000313" key="3">
    <source>
        <dbReference type="Proteomes" id="UP000663193"/>
    </source>
</evidence>
<dbReference type="VEuPathDB" id="FungiDB:JI435_092310"/>
<proteinExistence type="predicted"/>
<dbReference type="OrthoDB" id="411632at2759"/>
<feature type="signal peptide" evidence="1">
    <location>
        <begin position="1"/>
        <end position="22"/>
    </location>
</feature>
<organism evidence="2 3">
    <name type="scientific">Phaeosphaeria nodorum (strain SN15 / ATCC MYA-4574 / FGSC 10173)</name>
    <name type="common">Glume blotch fungus</name>
    <name type="synonym">Parastagonospora nodorum</name>
    <dbReference type="NCBI Taxonomy" id="321614"/>
    <lineage>
        <taxon>Eukaryota</taxon>
        <taxon>Fungi</taxon>
        <taxon>Dikarya</taxon>
        <taxon>Ascomycota</taxon>
        <taxon>Pezizomycotina</taxon>
        <taxon>Dothideomycetes</taxon>
        <taxon>Pleosporomycetidae</taxon>
        <taxon>Pleosporales</taxon>
        <taxon>Pleosporineae</taxon>
        <taxon>Phaeosphaeriaceae</taxon>
        <taxon>Parastagonospora</taxon>
    </lineage>
</organism>
<dbReference type="EMBL" id="CP069033">
    <property type="protein sequence ID" value="QRD00689.1"/>
    <property type="molecule type" value="Genomic_DNA"/>
</dbReference>
<accession>A0A7U2F8G9</accession>
<evidence type="ECO:0000256" key="1">
    <source>
        <dbReference type="SAM" id="SignalP"/>
    </source>
</evidence>